<reference evidence="3" key="1">
    <citation type="journal article" date="2016" name="Genome Announc.">
        <title>Draft genome sequences of fungus Aspergillus calidoustus.</title>
        <authorList>
            <person name="Horn F."/>
            <person name="Linde J."/>
            <person name="Mattern D.J."/>
            <person name="Walther G."/>
            <person name="Guthke R."/>
            <person name="Scherlach K."/>
            <person name="Martin K."/>
            <person name="Brakhage A.A."/>
            <person name="Petzke L."/>
            <person name="Valiante V."/>
        </authorList>
    </citation>
    <scope>NUCLEOTIDE SEQUENCE [LARGE SCALE GENOMIC DNA]</scope>
    <source>
        <strain evidence="3">SF006504</strain>
    </source>
</reference>
<feature type="compositionally biased region" description="Basic residues" evidence="1">
    <location>
        <begin position="126"/>
        <end position="138"/>
    </location>
</feature>
<evidence type="ECO:0000256" key="1">
    <source>
        <dbReference type="SAM" id="MobiDB-lite"/>
    </source>
</evidence>
<accession>A0A0U4ZBZ3</accession>
<evidence type="ECO:0000313" key="2">
    <source>
        <dbReference type="EMBL" id="CEL07381.1"/>
    </source>
</evidence>
<keyword evidence="3" id="KW-1185">Reference proteome</keyword>
<name>A0A0U4ZBZ3_ASPCI</name>
<dbReference type="Proteomes" id="UP000054771">
    <property type="component" value="Unassembled WGS sequence"/>
</dbReference>
<gene>
    <name evidence="2" type="ORF">ASPCAL10538</name>
</gene>
<sequence length="617" mass="69558">MSVEDRSRIRSWLSQADGAETVIPHADNHPSAKFIFDGIPIAKQAVGAGHALQGSQQAAHRQQDPLDSGRLEQSNSGTRPTTRATESHQSRKEKNGYERIPRSKTKQDRYEYKGKSSRVKGESATTRRKAQSKQRRRHNINENFHASNVPTNRLTLHPVPNLGIFNKGKRSSPVKTRVLDQGFSESDFFNKSSVNEPNDQTLQQTNRLSMFDYDTRIEDPRQLNLEPRAELLGPRIEESPRVRLNSPDMGVTHGDTATYDEPEPGNPAIIDAAPGPFSQLGNQSFECEKQDILHEKTTVTSCMDDSRVVEALEKYLCSANTRAAEDSGKRYWSLEDLKHLMQQRISRWLPELKDSTSARISRPEQISLKRKHNSSENGTGILAELRKKREKVLEPAQKLDGNPAGRSTGSQVTLLGPCSVFDQPISVPAAEGFLEHRHMNHASEGRYFQPQRPCRDIRPSMTHNDGTSLISEAFDNAYEAIMRSETDVPYRLPDLPAIGDTIIGRHEDSLAAPVLQTPWMWEAQREEELNPFQFRQGFPHSDRRVPGSVPQMTQARQIIDLPLYFSDSRASQGPKLSIELEPASEPGQALGRERLEVNHHDFDSGPLKDFWLSSKLY</sequence>
<evidence type="ECO:0000313" key="3">
    <source>
        <dbReference type="Proteomes" id="UP000054771"/>
    </source>
</evidence>
<dbReference type="AlphaFoldDB" id="A0A0U4ZBZ3"/>
<dbReference type="OrthoDB" id="2537141at2759"/>
<proteinExistence type="predicted"/>
<dbReference type="EMBL" id="CDMC01000009">
    <property type="protein sequence ID" value="CEL07381.1"/>
    <property type="molecule type" value="Genomic_DNA"/>
</dbReference>
<feature type="compositionally biased region" description="Basic and acidic residues" evidence="1">
    <location>
        <begin position="61"/>
        <end position="70"/>
    </location>
</feature>
<protein>
    <submittedName>
        <fullName evidence="2">Uncharacterized protein</fullName>
    </submittedName>
</protein>
<feature type="region of interest" description="Disordered" evidence="1">
    <location>
        <begin position="47"/>
        <end position="141"/>
    </location>
</feature>
<organism evidence="2 3">
    <name type="scientific">Aspergillus calidoustus</name>
    <dbReference type="NCBI Taxonomy" id="454130"/>
    <lineage>
        <taxon>Eukaryota</taxon>
        <taxon>Fungi</taxon>
        <taxon>Dikarya</taxon>
        <taxon>Ascomycota</taxon>
        <taxon>Pezizomycotina</taxon>
        <taxon>Eurotiomycetes</taxon>
        <taxon>Eurotiomycetidae</taxon>
        <taxon>Eurotiales</taxon>
        <taxon>Aspergillaceae</taxon>
        <taxon>Aspergillus</taxon>
        <taxon>Aspergillus subgen. Nidulantes</taxon>
    </lineage>
</organism>
<dbReference type="STRING" id="454130.A0A0U4ZBZ3"/>
<feature type="compositionally biased region" description="Polar residues" evidence="1">
    <location>
        <begin position="71"/>
        <end position="84"/>
    </location>
</feature>
<feature type="compositionally biased region" description="Basic and acidic residues" evidence="1">
    <location>
        <begin position="85"/>
        <end position="114"/>
    </location>
</feature>